<dbReference type="RefSeq" id="WP_131416693.1">
    <property type="nucleotide sequence ID" value="NZ_SJXE01000009.1"/>
</dbReference>
<organism evidence="1 2">
    <name type="scientific">Corallincola luteus</name>
    <dbReference type="NCBI Taxonomy" id="1775177"/>
    <lineage>
        <taxon>Bacteria</taxon>
        <taxon>Pseudomonadati</taxon>
        <taxon>Pseudomonadota</taxon>
        <taxon>Gammaproteobacteria</taxon>
        <taxon>Alteromonadales</taxon>
        <taxon>Psychromonadaceae</taxon>
        <taxon>Corallincola</taxon>
    </lineage>
</organism>
<dbReference type="Proteomes" id="UP000292554">
    <property type="component" value="Unassembled WGS sequence"/>
</dbReference>
<gene>
    <name evidence="1" type="ORF">EZV61_15225</name>
</gene>
<reference evidence="1 2" key="1">
    <citation type="submission" date="2019-02" db="EMBL/GenBank/DDBJ databases">
        <title>Corallincola luteus sp. nov., a marine bacterium isolated from surface sediment of Bohai Sea in China.</title>
        <authorList>
            <person name="Ren Q."/>
        </authorList>
    </citation>
    <scope>NUCLEOTIDE SEQUENCE [LARGE SCALE GENOMIC DNA]</scope>
    <source>
        <strain evidence="1 2">DASS28</strain>
    </source>
</reference>
<protein>
    <submittedName>
        <fullName evidence="1">Uncharacterized protein</fullName>
    </submittedName>
</protein>
<name>A0ABY2AIZ5_9GAMM</name>
<comment type="caution">
    <text evidence="1">The sequence shown here is derived from an EMBL/GenBank/DDBJ whole genome shotgun (WGS) entry which is preliminary data.</text>
</comment>
<evidence type="ECO:0000313" key="2">
    <source>
        <dbReference type="Proteomes" id="UP000292554"/>
    </source>
</evidence>
<dbReference type="EMBL" id="SJXE01000009">
    <property type="protein sequence ID" value="TCI01935.1"/>
    <property type="molecule type" value="Genomic_DNA"/>
</dbReference>
<keyword evidence="2" id="KW-1185">Reference proteome</keyword>
<sequence>MSRVKVIRKGNGDAFKDKQGRYVFVKDGVHFALSHGHMEQLIHLIHGLNDGSLKNIDPSSPDMAKGD</sequence>
<proteinExistence type="predicted"/>
<evidence type="ECO:0000313" key="1">
    <source>
        <dbReference type="EMBL" id="TCI01935.1"/>
    </source>
</evidence>
<accession>A0ABY2AIZ5</accession>